<sequence length="375" mass="43755">MCNFLLEKLKASPNQRMSYADYMNAALYDEQHGYYMNERIKIGRHGDFYTSSHVSSVFSTLFASLFIKLVETGRIPPCICELGGGDGAFARAVLQEWKNQSPHTYQSLTYILIEISPYQRTRQAEILGEFAEKVIQYRHFDDFCKKHAPFSGIMFSNEFFDALPVHVIKKEKGQIYELFVALRENELVEEPHMLQNEQIIVYLQERNIVLKEGQRLEVPLAMKSFLLENAHVFAECVMITVDYGYTDEEWANPARHQGSLRGYYQHRLIRDPLAYPGQMDLTAHIQWDALRMYGNIAGWEWVQTIRQDRFLLAAGILTQLKEHDGSDPFSEQSKRNRAIRSLMMDEGMSAFFQVMIQQKNLQMDWEKIWVEPSFL</sequence>
<reference evidence="4 6" key="2">
    <citation type="submission" date="2023-03" db="EMBL/GenBank/DDBJ databases">
        <title>Bacillus Genome Sequencing.</title>
        <authorList>
            <person name="Dunlap C."/>
        </authorList>
    </citation>
    <scope>NUCLEOTIDE SEQUENCE [LARGE SCALE GENOMIC DNA]</scope>
    <source>
        <strain evidence="4 6">NRS-38</strain>
    </source>
</reference>
<keyword evidence="5" id="KW-1185">Reference proteome</keyword>
<dbReference type="EMBL" id="JARTLI010000004">
    <property type="protein sequence ID" value="MED5050825.1"/>
    <property type="molecule type" value="Genomic_DNA"/>
</dbReference>
<evidence type="ECO:0000256" key="2">
    <source>
        <dbReference type="ARBA" id="ARBA00022679"/>
    </source>
</evidence>
<dbReference type="Proteomes" id="UP001213979">
    <property type="component" value="Unassembled WGS sequence"/>
</dbReference>
<evidence type="ECO:0000313" key="4">
    <source>
        <dbReference type="EMBL" id="MED5050825.1"/>
    </source>
</evidence>
<evidence type="ECO:0000313" key="6">
    <source>
        <dbReference type="Proteomes" id="UP001339962"/>
    </source>
</evidence>
<dbReference type="EMBL" id="JAQOTG010000001">
    <property type="protein sequence ID" value="MDE8562579.1"/>
    <property type="molecule type" value="Genomic_DNA"/>
</dbReference>
<evidence type="ECO:0000256" key="1">
    <source>
        <dbReference type="ARBA" id="ARBA00022603"/>
    </source>
</evidence>
<dbReference type="Gene3D" id="3.40.50.12710">
    <property type="match status" value="1"/>
</dbReference>
<comment type="caution">
    <text evidence="4">The sequence shown here is derived from an EMBL/GenBank/DDBJ whole genome shotgun (WGS) entry which is preliminary data.</text>
</comment>
<dbReference type="SUPFAM" id="SSF53335">
    <property type="entry name" value="S-adenosyl-L-methionine-dependent methyltransferases"/>
    <property type="match status" value="1"/>
</dbReference>
<dbReference type="InterPro" id="IPR003788">
    <property type="entry name" value="NDUFAF7"/>
</dbReference>
<evidence type="ECO:0000313" key="5">
    <source>
        <dbReference type="Proteomes" id="UP001213979"/>
    </source>
</evidence>
<dbReference type="GO" id="GO:0032259">
    <property type="term" value="P:methylation"/>
    <property type="evidence" value="ECO:0007669"/>
    <property type="project" value="UniProtKB-KW"/>
</dbReference>
<dbReference type="EC" id="2.1.1.-" evidence="4"/>
<dbReference type="InterPro" id="IPR038375">
    <property type="entry name" value="NDUFAF7_sf"/>
</dbReference>
<dbReference type="GO" id="GO:0008168">
    <property type="term" value="F:methyltransferase activity"/>
    <property type="evidence" value="ECO:0007669"/>
    <property type="project" value="UniProtKB-KW"/>
</dbReference>
<dbReference type="PANTHER" id="PTHR12049:SF7">
    <property type="entry name" value="PROTEIN ARGININE METHYLTRANSFERASE NDUFAF7, MITOCHONDRIAL"/>
    <property type="match status" value="1"/>
</dbReference>
<evidence type="ECO:0000313" key="3">
    <source>
        <dbReference type="EMBL" id="MDE8562579.1"/>
    </source>
</evidence>
<dbReference type="PANTHER" id="PTHR12049">
    <property type="entry name" value="PROTEIN ARGININE METHYLTRANSFERASE NDUFAF7, MITOCHONDRIAL"/>
    <property type="match status" value="1"/>
</dbReference>
<gene>
    <name evidence="4" type="ORF">P9850_02935</name>
    <name evidence="3" type="ORF">PNH38_01635</name>
</gene>
<organism evidence="4 6">
    <name type="scientific">Anoxybacteroides rupiense</name>
    <dbReference type="NCBI Taxonomy" id="311460"/>
    <lineage>
        <taxon>Bacteria</taxon>
        <taxon>Bacillati</taxon>
        <taxon>Bacillota</taxon>
        <taxon>Bacilli</taxon>
        <taxon>Bacillales</taxon>
        <taxon>Anoxybacillaceae</taxon>
        <taxon>Anoxybacteroides</taxon>
    </lineage>
</organism>
<dbReference type="Pfam" id="PF02636">
    <property type="entry name" value="Methyltransf_28"/>
    <property type="match status" value="1"/>
</dbReference>
<protein>
    <submittedName>
        <fullName evidence="4">SAM-dependent methyltransferase</fullName>
        <ecNumber evidence="4">2.1.1.-</ecNumber>
    </submittedName>
</protein>
<proteinExistence type="predicted"/>
<dbReference type="RefSeq" id="WP_159720137.1">
    <property type="nucleotide sequence ID" value="NZ_JACIDF010000002.1"/>
</dbReference>
<keyword evidence="2 4" id="KW-0808">Transferase</keyword>
<dbReference type="InterPro" id="IPR029063">
    <property type="entry name" value="SAM-dependent_MTases_sf"/>
</dbReference>
<accession>A0ABD5IRA8</accession>
<dbReference type="Proteomes" id="UP001339962">
    <property type="component" value="Unassembled WGS sequence"/>
</dbReference>
<reference evidence="3 5" key="1">
    <citation type="submission" date="2023-01" db="EMBL/GenBank/DDBJ databases">
        <title>Genome-based reclassification of Anoxybacillus geothermalis as a later heterotypic synonym of Anoxybacillus rupiensis.</title>
        <authorList>
            <person name="Inan Bektas K."/>
            <person name="Canakci S."/>
            <person name="Belduz A.A."/>
            <person name="Guler H.H."/>
        </authorList>
    </citation>
    <scope>NUCLEOTIDE SEQUENCE [LARGE SCALE GENOMIC DNA]</scope>
    <source>
        <strain evidence="3 5">DSM 17127</strain>
    </source>
</reference>
<name>A0ABD5IRA8_9BACL</name>
<dbReference type="AlphaFoldDB" id="A0ABD5IRA8"/>
<keyword evidence="1 4" id="KW-0489">Methyltransferase</keyword>